<dbReference type="FunFam" id="1.20.140.10:FF:000005">
    <property type="entry name" value="Acyl-coenzyme A oxidase"/>
    <property type="match status" value="1"/>
</dbReference>
<evidence type="ECO:0000256" key="14">
    <source>
        <dbReference type="PIRSR" id="PIRSR000168-1"/>
    </source>
</evidence>
<dbReference type="FunFam" id="2.40.110.10:FF:000003">
    <property type="entry name" value="Acyl-coenzyme A oxidase"/>
    <property type="match status" value="1"/>
</dbReference>
<evidence type="ECO:0000256" key="9">
    <source>
        <dbReference type="ARBA" id="ARBA00022840"/>
    </source>
</evidence>
<gene>
    <name evidence="19" type="ORF">CHS0354_001381</name>
</gene>
<evidence type="ECO:0000259" key="18">
    <source>
        <dbReference type="Pfam" id="PF22924"/>
    </source>
</evidence>
<reference evidence="19" key="1">
    <citation type="journal article" date="2021" name="Genome Biol. Evol.">
        <title>A High-Quality Reference Genome for a Parasitic Bivalve with Doubly Uniparental Inheritance (Bivalvia: Unionida).</title>
        <authorList>
            <person name="Smith C.H."/>
        </authorList>
    </citation>
    <scope>NUCLEOTIDE SEQUENCE</scope>
    <source>
        <strain evidence="19">CHS0354</strain>
    </source>
</reference>
<feature type="domain" description="Acyl-CoA oxidase C-terminal" evidence="16">
    <location>
        <begin position="488"/>
        <end position="671"/>
    </location>
</feature>
<name>A0AAE0SR73_9BIVA</name>
<keyword evidence="11" id="KW-0443">Lipid metabolism</keyword>
<evidence type="ECO:0000313" key="20">
    <source>
        <dbReference type="Proteomes" id="UP001195483"/>
    </source>
</evidence>
<dbReference type="PANTHER" id="PTHR10909:SF344">
    <property type="entry name" value="PEROXISOMAL ACYL-COENZYME A OXIDASE 2"/>
    <property type="match status" value="1"/>
</dbReference>
<evidence type="ECO:0000256" key="7">
    <source>
        <dbReference type="ARBA" id="ARBA00022827"/>
    </source>
</evidence>
<evidence type="ECO:0000256" key="1">
    <source>
        <dbReference type="ARBA" id="ARBA00001974"/>
    </source>
</evidence>
<dbReference type="GO" id="GO:0005777">
    <property type="term" value="C:peroxisome"/>
    <property type="evidence" value="ECO:0007669"/>
    <property type="project" value="UniProtKB-SubCell"/>
</dbReference>
<evidence type="ECO:0000256" key="15">
    <source>
        <dbReference type="PIRSR" id="PIRSR000168-2"/>
    </source>
</evidence>
<evidence type="ECO:0000259" key="17">
    <source>
        <dbReference type="Pfam" id="PF14749"/>
    </source>
</evidence>
<dbReference type="SUPFAM" id="SSF56645">
    <property type="entry name" value="Acyl-CoA dehydrogenase NM domain-like"/>
    <property type="match status" value="1"/>
</dbReference>
<dbReference type="GO" id="GO:0055088">
    <property type="term" value="P:lipid homeostasis"/>
    <property type="evidence" value="ECO:0007669"/>
    <property type="project" value="TreeGrafter"/>
</dbReference>
<dbReference type="InterPro" id="IPR046373">
    <property type="entry name" value="Acyl-CoA_Oxase/DH_mid-dom_sf"/>
</dbReference>
<evidence type="ECO:0000256" key="12">
    <source>
        <dbReference type="ARBA" id="ARBA00023140"/>
    </source>
</evidence>
<evidence type="ECO:0000256" key="6">
    <source>
        <dbReference type="ARBA" id="ARBA00022741"/>
    </source>
</evidence>
<comment type="subcellular location">
    <subcellularLocation>
        <location evidence="2">Peroxisome</location>
    </subcellularLocation>
</comment>
<dbReference type="FunFam" id="1.20.140.10:FF:000013">
    <property type="entry name" value="Acyl-coenzyme A oxidase"/>
    <property type="match status" value="1"/>
</dbReference>
<reference evidence="19" key="3">
    <citation type="submission" date="2023-05" db="EMBL/GenBank/DDBJ databases">
        <authorList>
            <person name="Smith C.H."/>
        </authorList>
    </citation>
    <scope>NUCLEOTIDE SEQUENCE</scope>
    <source>
        <strain evidence="19">CHS0354</strain>
        <tissue evidence="19">Mantle</tissue>
    </source>
</reference>
<dbReference type="Proteomes" id="UP001195483">
    <property type="component" value="Unassembled WGS sequence"/>
</dbReference>
<evidence type="ECO:0000256" key="2">
    <source>
        <dbReference type="ARBA" id="ARBA00004275"/>
    </source>
</evidence>
<keyword evidence="20" id="KW-1185">Reference proteome</keyword>
<keyword evidence="10" id="KW-0560">Oxidoreductase</keyword>
<dbReference type="InterPro" id="IPR055060">
    <property type="entry name" value="ACOX_C_alpha1"/>
</dbReference>
<organism evidence="19 20">
    <name type="scientific">Potamilus streckersoni</name>
    <dbReference type="NCBI Taxonomy" id="2493646"/>
    <lineage>
        <taxon>Eukaryota</taxon>
        <taxon>Metazoa</taxon>
        <taxon>Spiralia</taxon>
        <taxon>Lophotrochozoa</taxon>
        <taxon>Mollusca</taxon>
        <taxon>Bivalvia</taxon>
        <taxon>Autobranchia</taxon>
        <taxon>Heteroconchia</taxon>
        <taxon>Palaeoheterodonta</taxon>
        <taxon>Unionida</taxon>
        <taxon>Unionoidea</taxon>
        <taxon>Unionidae</taxon>
        <taxon>Ambleminae</taxon>
        <taxon>Lampsilini</taxon>
        <taxon>Potamilus</taxon>
    </lineage>
</organism>
<dbReference type="EMBL" id="JAEAOA010000136">
    <property type="protein sequence ID" value="KAK3596078.1"/>
    <property type="molecule type" value="Genomic_DNA"/>
</dbReference>
<dbReference type="InterPro" id="IPR037069">
    <property type="entry name" value="AcylCoA_DH/ox_N_sf"/>
</dbReference>
<dbReference type="Pfam" id="PF22924">
    <property type="entry name" value="ACOX_C_alpha1"/>
    <property type="match status" value="1"/>
</dbReference>
<keyword evidence="12" id="KW-0576">Peroxisome</keyword>
<keyword evidence="5 13" id="KW-0285">Flavoprotein</keyword>
<evidence type="ECO:0000256" key="8">
    <source>
        <dbReference type="ARBA" id="ARBA00022832"/>
    </source>
</evidence>
<keyword evidence="8" id="KW-0276">Fatty acid metabolism</keyword>
<evidence type="ECO:0000256" key="4">
    <source>
        <dbReference type="ARBA" id="ARBA00006288"/>
    </source>
</evidence>
<evidence type="ECO:0000256" key="11">
    <source>
        <dbReference type="ARBA" id="ARBA00023098"/>
    </source>
</evidence>
<comment type="pathway">
    <text evidence="3">Lipid metabolism; peroxisomal fatty acid beta-oxidation.</text>
</comment>
<sequence>MASRNVEEFLQKEWRTTVNPDLQKERDTCTFNTNELTYILDGGKDKTQRRREIEKILFAEPLFQCDGLAGFTRSELYENAIHRTLRINQLKKEHNWTQEDFDIAIRCLNYEVGFVIHLSMFIPAIERLATDDQKAKWLPLAESYRILGTYAQTELGHGTNLMALETTATFDPRTDEFVLRTPQLSSMKWWPGSLGKTATHAIVLAQLIIGNKNYGMNPFMVQLRSLEDHMPLPGIIVGDIGAKLGANSNDNGFLILNDVRIPRENMLARNSKVTKDGRYIQTSTNKANYATMVLVRLSIIRWAEDTIKNGSLIAIRYSAVRRQSSLQAGGPEMQVLDYQTQQYKIFPSLAASYALFFTYEAMMKEYEIAYAQIMRGNNQLLGQIHGQLSGLKAFASDLVTYELEMCRRSCGGHGYLKASVVGETLLHTLPLVTVEGDNTVMYLQCARYLLKQIAKALAGQDVDEPTSYLKKDILSYTCPVQKGEHCTNPNYLLKIYTQRAHSAIASVARQLQFDLESGKDQSSAFNNNLVSLVQAAKAHCQLCLMKNFVESVSALERTCSENLASVLRQLCLYFGLHGIVTASGEFLESEAIGLQQLEWIKAEELKSLAAIRPNAVALVDAFDLHDQTVMSALGRYDGNAYQHLFEAAKREPMNQTQVPPAYYKYLRDLIKGQPLAKL</sequence>
<dbReference type="Pfam" id="PF01756">
    <property type="entry name" value="ACOX"/>
    <property type="match status" value="1"/>
</dbReference>
<dbReference type="Gene3D" id="1.20.140.10">
    <property type="entry name" value="Butyryl-CoA Dehydrogenase, subunit A, domain 3"/>
    <property type="match status" value="2"/>
</dbReference>
<dbReference type="Gene3D" id="2.40.110.10">
    <property type="entry name" value="Butyryl-CoA Dehydrogenase, subunit A, domain 2"/>
    <property type="match status" value="1"/>
</dbReference>
<dbReference type="Pfam" id="PF14749">
    <property type="entry name" value="Acyl-CoA_ox_N"/>
    <property type="match status" value="1"/>
</dbReference>
<evidence type="ECO:0000256" key="13">
    <source>
        <dbReference type="PIRNR" id="PIRNR000168"/>
    </source>
</evidence>
<dbReference type="GO" id="GO:0000038">
    <property type="term" value="P:very long-chain fatty acid metabolic process"/>
    <property type="evidence" value="ECO:0007669"/>
    <property type="project" value="TreeGrafter"/>
</dbReference>
<dbReference type="Gene3D" id="1.10.540.10">
    <property type="entry name" value="Acyl-CoA dehydrogenase/oxidase, N-terminal domain"/>
    <property type="match status" value="1"/>
</dbReference>
<feature type="binding site" evidence="15">
    <location>
        <position position="192"/>
    </location>
    <ligand>
        <name>FAD</name>
        <dbReference type="ChEBI" id="CHEBI:57692"/>
    </ligand>
</feature>
<feature type="active site" description="Proton acceptor" evidence="14">
    <location>
        <position position="435"/>
    </location>
</feature>
<feature type="domain" description="Acyl-CoA oxidase C-alpha1" evidence="18">
    <location>
        <begin position="289"/>
        <end position="450"/>
    </location>
</feature>
<dbReference type="InterPro" id="IPR036250">
    <property type="entry name" value="AcylCo_DH-like_C"/>
</dbReference>
<protein>
    <recommendedName>
        <fullName evidence="13">Acyl-coenzyme A oxidase</fullName>
    </recommendedName>
</protein>
<dbReference type="InterPro" id="IPR012258">
    <property type="entry name" value="Acyl-CoA_oxidase"/>
</dbReference>
<feature type="binding site" evidence="15">
    <location>
        <position position="153"/>
    </location>
    <ligand>
        <name>FAD</name>
        <dbReference type="ChEBI" id="CHEBI:57692"/>
    </ligand>
</feature>
<dbReference type="InterPro" id="IPR029320">
    <property type="entry name" value="Acyl-CoA_ox_N"/>
</dbReference>
<evidence type="ECO:0000256" key="10">
    <source>
        <dbReference type="ARBA" id="ARBA00023002"/>
    </source>
</evidence>
<keyword evidence="6" id="KW-0547">Nucleotide-binding</keyword>
<evidence type="ECO:0000259" key="16">
    <source>
        <dbReference type="Pfam" id="PF01756"/>
    </source>
</evidence>
<dbReference type="GO" id="GO:0005524">
    <property type="term" value="F:ATP binding"/>
    <property type="evidence" value="ECO:0007669"/>
    <property type="project" value="UniProtKB-KW"/>
</dbReference>
<proteinExistence type="inferred from homology"/>
<dbReference type="SUPFAM" id="SSF47203">
    <property type="entry name" value="Acyl-CoA dehydrogenase C-terminal domain-like"/>
    <property type="match status" value="2"/>
</dbReference>
<evidence type="ECO:0000256" key="5">
    <source>
        <dbReference type="ARBA" id="ARBA00022630"/>
    </source>
</evidence>
<evidence type="ECO:0000313" key="19">
    <source>
        <dbReference type="EMBL" id="KAK3596078.1"/>
    </source>
</evidence>
<keyword evidence="9" id="KW-0067">ATP-binding</keyword>
<accession>A0AAE0SR73</accession>
<feature type="domain" description="Acyl-coenzyme A oxidase N-terminal" evidence="17">
    <location>
        <begin position="32"/>
        <end position="146"/>
    </location>
</feature>
<dbReference type="InterPro" id="IPR002655">
    <property type="entry name" value="Acyl-CoA_oxidase_C"/>
</dbReference>
<dbReference type="PIRSF" id="PIRSF000168">
    <property type="entry name" value="Acyl-CoA_oxidase"/>
    <property type="match status" value="1"/>
</dbReference>
<dbReference type="FunFam" id="1.10.540.10:FF:000006">
    <property type="entry name" value="Acyl-coenzyme A oxidase"/>
    <property type="match status" value="1"/>
</dbReference>
<dbReference type="GO" id="GO:0003997">
    <property type="term" value="F:acyl-CoA oxidase activity"/>
    <property type="evidence" value="ECO:0007669"/>
    <property type="project" value="InterPro"/>
</dbReference>
<comment type="similarity">
    <text evidence="4 13">Belongs to the acyl-CoA oxidase family.</text>
</comment>
<dbReference type="AlphaFoldDB" id="A0AAE0SR73"/>
<dbReference type="GO" id="GO:0033540">
    <property type="term" value="P:fatty acid beta-oxidation using acyl-CoA oxidase"/>
    <property type="evidence" value="ECO:0007669"/>
    <property type="project" value="TreeGrafter"/>
</dbReference>
<dbReference type="GO" id="GO:0005504">
    <property type="term" value="F:fatty acid binding"/>
    <property type="evidence" value="ECO:0007669"/>
    <property type="project" value="TreeGrafter"/>
</dbReference>
<dbReference type="GO" id="GO:0071949">
    <property type="term" value="F:FAD binding"/>
    <property type="evidence" value="ECO:0007669"/>
    <property type="project" value="InterPro"/>
</dbReference>
<keyword evidence="7 13" id="KW-0274">FAD</keyword>
<dbReference type="PANTHER" id="PTHR10909">
    <property type="entry name" value="ELECTRON TRANSPORT OXIDOREDUCTASE"/>
    <property type="match status" value="1"/>
</dbReference>
<dbReference type="InterPro" id="IPR009100">
    <property type="entry name" value="AcylCoA_DH/oxidase_NM_dom_sf"/>
</dbReference>
<reference evidence="19" key="2">
    <citation type="journal article" date="2021" name="Genome Biol. Evol.">
        <title>Developing a high-quality reference genome for a parasitic bivalve with doubly uniparental inheritance (Bivalvia: Unionida).</title>
        <authorList>
            <person name="Smith C.H."/>
        </authorList>
    </citation>
    <scope>NUCLEOTIDE SEQUENCE</scope>
    <source>
        <strain evidence="19">CHS0354</strain>
        <tissue evidence="19">Mantle</tissue>
    </source>
</reference>
<evidence type="ECO:0000256" key="3">
    <source>
        <dbReference type="ARBA" id="ARBA00004846"/>
    </source>
</evidence>
<comment type="cofactor">
    <cofactor evidence="1">
        <name>FAD</name>
        <dbReference type="ChEBI" id="CHEBI:57692"/>
    </cofactor>
</comment>
<comment type="caution">
    <text evidence="19">The sequence shown here is derived from an EMBL/GenBank/DDBJ whole genome shotgun (WGS) entry which is preliminary data.</text>
</comment>